<name>A0A3C1KN93_9GAMM</name>
<evidence type="ECO:0000313" key="4">
    <source>
        <dbReference type="Proteomes" id="UP000259273"/>
    </source>
</evidence>
<dbReference type="Gene3D" id="3.30.590.10">
    <property type="entry name" value="Glutamine synthetase/guanido kinase, catalytic domain"/>
    <property type="match status" value="1"/>
</dbReference>
<dbReference type="InterPro" id="IPR008146">
    <property type="entry name" value="Gln_synth_cat_dom"/>
</dbReference>
<proteinExistence type="inferred from homology"/>
<feature type="non-terminal residue" evidence="3">
    <location>
        <position position="1"/>
    </location>
</feature>
<evidence type="ECO:0000313" key="3">
    <source>
        <dbReference type="EMBL" id="HAN28135.1"/>
    </source>
</evidence>
<dbReference type="InterPro" id="IPR014746">
    <property type="entry name" value="Gln_synth/guanido_kin_cat_dom"/>
</dbReference>
<evidence type="ECO:0000256" key="1">
    <source>
        <dbReference type="RuleBase" id="RU000384"/>
    </source>
</evidence>
<dbReference type="GO" id="GO:0004356">
    <property type="term" value="F:glutamine synthetase activity"/>
    <property type="evidence" value="ECO:0007669"/>
    <property type="project" value="InterPro"/>
</dbReference>
<sequence length="71" mass="8261">SPSRGDGYAQKNGSLPGYMHEALDRFRNSDFIRASLGGEMQRIFTLTKEQEVAEFRRRVSLLEYQSYLERT</sequence>
<protein>
    <submittedName>
        <fullName evidence="3">Glutamine synthetase</fullName>
    </submittedName>
</protein>
<accession>A0A3C1KN93</accession>
<organism evidence="3 4">
    <name type="scientific">Haliea salexigens</name>
    <dbReference type="NCBI Taxonomy" id="287487"/>
    <lineage>
        <taxon>Bacteria</taxon>
        <taxon>Pseudomonadati</taxon>
        <taxon>Pseudomonadota</taxon>
        <taxon>Gammaproteobacteria</taxon>
        <taxon>Cellvibrionales</taxon>
        <taxon>Halieaceae</taxon>
        <taxon>Haliea</taxon>
    </lineage>
</organism>
<comment type="caution">
    <text evidence="3">The sequence shown here is derived from an EMBL/GenBank/DDBJ whole genome shotgun (WGS) entry which is preliminary data.</text>
</comment>
<evidence type="ECO:0000259" key="2">
    <source>
        <dbReference type="Pfam" id="PF00120"/>
    </source>
</evidence>
<comment type="similarity">
    <text evidence="1">Belongs to the glutamine synthetase family.</text>
</comment>
<feature type="domain" description="GS catalytic" evidence="2">
    <location>
        <begin position="10"/>
        <end position="67"/>
    </location>
</feature>
<dbReference type="Pfam" id="PF00120">
    <property type="entry name" value="Gln-synt_C"/>
    <property type="match status" value="1"/>
</dbReference>
<dbReference type="Proteomes" id="UP000259273">
    <property type="component" value="Unassembled WGS sequence"/>
</dbReference>
<dbReference type="SUPFAM" id="SSF55931">
    <property type="entry name" value="Glutamine synthetase/guanido kinase"/>
    <property type="match status" value="1"/>
</dbReference>
<dbReference type="AlphaFoldDB" id="A0A3C1KN93"/>
<reference evidence="3 4" key="1">
    <citation type="journal article" date="2018" name="Nat. Biotechnol.">
        <title>A standardized bacterial taxonomy based on genome phylogeny substantially revises the tree of life.</title>
        <authorList>
            <person name="Parks D.H."/>
            <person name="Chuvochina M."/>
            <person name="Waite D.W."/>
            <person name="Rinke C."/>
            <person name="Skarshewski A."/>
            <person name="Chaumeil P.A."/>
            <person name="Hugenholtz P."/>
        </authorList>
    </citation>
    <scope>NUCLEOTIDE SEQUENCE [LARGE SCALE GENOMIC DNA]</scope>
    <source>
        <strain evidence="3">UBA9158</strain>
    </source>
</reference>
<dbReference type="EMBL" id="DMND01000142">
    <property type="protein sequence ID" value="HAN28135.1"/>
    <property type="molecule type" value="Genomic_DNA"/>
</dbReference>
<gene>
    <name evidence="3" type="ORF">DCP75_10540</name>
</gene>